<keyword evidence="5" id="KW-1185">Reference proteome</keyword>
<dbReference type="GO" id="GO:0005739">
    <property type="term" value="C:mitochondrion"/>
    <property type="evidence" value="ECO:0007669"/>
    <property type="project" value="TreeGrafter"/>
</dbReference>
<reference evidence="4 5" key="1">
    <citation type="submission" date="2024-02" db="EMBL/GenBank/DDBJ databases">
        <title>Chromosome-scale genome assembly of the rough periwinkle Littorina saxatilis.</title>
        <authorList>
            <person name="De Jode A."/>
            <person name="Faria R."/>
            <person name="Formenti G."/>
            <person name="Sims Y."/>
            <person name="Smith T.P."/>
            <person name="Tracey A."/>
            <person name="Wood J.M.D."/>
            <person name="Zagrodzka Z.B."/>
            <person name="Johannesson K."/>
            <person name="Butlin R.K."/>
            <person name="Leder E.H."/>
        </authorList>
    </citation>
    <scope>NUCLEOTIDE SEQUENCE [LARGE SCALE GENOMIC DNA]</scope>
    <source>
        <strain evidence="4">Snail1</strain>
        <tissue evidence="4">Muscle</tissue>
    </source>
</reference>
<name>A0AAN9G7P1_9CAEN</name>
<dbReference type="SUPFAM" id="SSF50129">
    <property type="entry name" value="GroES-like"/>
    <property type="match status" value="1"/>
</dbReference>
<evidence type="ECO:0000313" key="5">
    <source>
        <dbReference type="Proteomes" id="UP001374579"/>
    </source>
</evidence>
<dbReference type="GO" id="GO:0047522">
    <property type="term" value="F:15-oxoprostaglandin 13-reductase [NAD(P)+] activity"/>
    <property type="evidence" value="ECO:0007669"/>
    <property type="project" value="UniProtKB-EC"/>
</dbReference>
<evidence type="ECO:0000256" key="2">
    <source>
        <dbReference type="ARBA" id="ARBA00023002"/>
    </source>
</evidence>
<organism evidence="4 5">
    <name type="scientific">Littorina saxatilis</name>
    <dbReference type="NCBI Taxonomy" id="31220"/>
    <lineage>
        <taxon>Eukaryota</taxon>
        <taxon>Metazoa</taxon>
        <taxon>Spiralia</taxon>
        <taxon>Lophotrochozoa</taxon>
        <taxon>Mollusca</taxon>
        <taxon>Gastropoda</taxon>
        <taxon>Caenogastropoda</taxon>
        <taxon>Littorinimorpha</taxon>
        <taxon>Littorinoidea</taxon>
        <taxon>Littorinidae</taxon>
        <taxon>Littorina</taxon>
    </lineage>
</organism>
<dbReference type="InterPro" id="IPR020843">
    <property type="entry name" value="ER"/>
</dbReference>
<dbReference type="InterPro" id="IPR013149">
    <property type="entry name" value="ADH-like_C"/>
</dbReference>
<dbReference type="InterPro" id="IPR051397">
    <property type="entry name" value="Zn-ADH-like_protein"/>
</dbReference>
<keyword evidence="2" id="KW-0560">Oxidoreductase</keyword>
<dbReference type="Gene3D" id="3.40.50.720">
    <property type="entry name" value="NAD(P)-binding Rossmann-like Domain"/>
    <property type="match status" value="1"/>
</dbReference>
<sequence>MTVCSWTFEPKHPEYQQRNVWVEEVYRPYVLPRRTRSWYNVDQCQATEQRTARESTMAGQLPKMMRKIVVTQLGSNFSQVTKLIEAPVPVPGPGQVLVRNRYVGINASDVNYTAGRYDSSARPPFDAGFEGLGHIAAAGENTGLKVGQPVVYLSMGAFAEYKVVEAKAVVPLPEENPQYLPFMLSGLTAAISLDKVGEIKKGNKVLITAAAGGTGQFAVQWCKNAGCEVLGTCSTEDKVQFLKSIGCDRPINYKKEDLNAVLKAECPNGIDVVYESVGGEVFETCLNNLAINGRLMVIGAISGYTTDYSGFKASSMLPLKMLQLSASLRGFFLMHYRRDFKEYMMQLVGLYKEGKMTSTVDMGDKSSTGPFVGLDRVNDAVEYMYSSQNIGKIIVQLYK</sequence>
<evidence type="ECO:0000256" key="1">
    <source>
        <dbReference type="ARBA" id="ARBA00011981"/>
    </source>
</evidence>
<dbReference type="CDD" id="cd08250">
    <property type="entry name" value="Mgc45594_like"/>
    <property type="match status" value="1"/>
</dbReference>
<dbReference type="EMBL" id="JBAMIC010000012">
    <property type="protein sequence ID" value="KAK7098628.1"/>
    <property type="molecule type" value="Genomic_DNA"/>
</dbReference>
<dbReference type="PANTHER" id="PTHR43677">
    <property type="entry name" value="SHORT-CHAIN DEHYDROGENASE/REDUCTASE"/>
    <property type="match status" value="1"/>
</dbReference>
<evidence type="ECO:0000313" key="4">
    <source>
        <dbReference type="EMBL" id="KAK7098628.1"/>
    </source>
</evidence>
<dbReference type="InterPro" id="IPR036291">
    <property type="entry name" value="NAD(P)-bd_dom_sf"/>
</dbReference>
<dbReference type="Proteomes" id="UP001374579">
    <property type="component" value="Unassembled WGS sequence"/>
</dbReference>
<dbReference type="InterPro" id="IPR011032">
    <property type="entry name" value="GroES-like_sf"/>
</dbReference>
<comment type="caution">
    <text evidence="4">The sequence shown here is derived from an EMBL/GenBank/DDBJ whole genome shotgun (WGS) entry which is preliminary data.</text>
</comment>
<dbReference type="EC" id="1.3.1.48" evidence="1"/>
<protein>
    <recommendedName>
        <fullName evidence="1">15-oxoprostaglandin 13-reductase</fullName>
        <ecNumber evidence="1">1.3.1.48</ecNumber>
    </recommendedName>
</protein>
<dbReference type="SMART" id="SM00829">
    <property type="entry name" value="PKS_ER"/>
    <property type="match status" value="1"/>
</dbReference>
<dbReference type="Gene3D" id="3.90.180.10">
    <property type="entry name" value="Medium-chain alcohol dehydrogenases, catalytic domain"/>
    <property type="match status" value="1"/>
</dbReference>
<dbReference type="InterPro" id="IPR013154">
    <property type="entry name" value="ADH-like_N"/>
</dbReference>
<gene>
    <name evidence="4" type="ORF">V1264_002882</name>
</gene>
<dbReference type="Pfam" id="PF08240">
    <property type="entry name" value="ADH_N"/>
    <property type="match status" value="1"/>
</dbReference>
<dbReference type="Pfam" id="PF00107">
    <property type="entry name" value="ADH_zinc_N"/>
    <property type="match status" value="1"/>
</dbReference>
<dbReference type="PANTHER" id="PTHR43677:SF3">
    <property type="entry name" value="PROSTAGLANDIN REDUCTASE 3"/>
    <property type="match status" value="1"/>
</dbReference>
<dbReference type="AlphaFoldDB" id="A0AAN9G7P1"/>
<dbReference type="SUPFAM" id="SSF51735">
    <property type="entry name" value="NAD(P)-binding Rossmann-fold domains"/>
    <property type="match status" value="1"/>
</dbReference>
<dbReference type="FunFam" id="3.40.50.720:FF:000121">
    <property type="entry name" value="Prostaglandin reductase 2"/>
    <property type="match status" value="1"/>
</dbReference>
<feature type="domain" description="Enoyl reductase (ER)" evidence="3">
    <location>
        <begin position="76"/>
        <end position="395"/>
    </location>
</feature>
<accession>A0AAN9G7P1</accession>
<evidence type="ECO:0000259" key="3">
    <source>
        <dbReference type="SMART" id="SM00829"/>
    </source>
</evidence>
<proteinExistence type="predicted"/>